<gene>
    <name evidence="1" type="ORF">BDW47DRAFT_110770</name>
</gene>
<evidence type="ECO:0000313" key="2">
    <source>
        <dbReference type="Proteomes" id="UP000234585"/>
    </source>
</evidence>
<name>A0A2I2F3P8_ASPCN</name>
<keyword evidence="2" id="KW-1185">Reference proteome</keyword>
<dbReference type="EMBL" id="KZ559165">
    <property type="protein sequence ID" value="PLB35264.1"/>
    <property type="molecule type" value="Genomic_DNA"/>
</dbReference>
<organism evidence="1 2">
    <name type="scientific">Aspergillus candidus</name>
    <dbReference type="NCBI Taxonomy" id="41067"/>
    <lineage>
        <taxon>Eukaryota</taxon>
        <taxon>Fungi</taxon>
        <taxon>Dikarya</taxon>
        <taxon>Ascomycota</taxon>
        <taxon>Pezizomycotina</taxon>
        <taxon>Eurotiomycetes</taxon>
        <taxon>Eurotiomycetidae</taxon>
        <taxon>Eurotiales</taxon>
        <taxon>Aspergillaceae</taxon>
        <taxon>Aspergillus</taxon>
        <taxon>Aspergillus subgen. Circumdati</taxon>
    </lineage>
</organism>
<dbReference type="Proteomes" id="UP000234585">
    <property type="component" value="Unassembled WGS sequence"/>
</dbReference>
<dbReference type="OrthoDB" id="10384928at2759"/>
<reference evidence="1 2" key="1">
    <citation type="submission" date="2017-12" db="EMBL/GenBank/DDBJ databases">
        <authorList>
            <consortium name="DOE Joint Genome Institute"/>
            <person name="Haridas S."/>
            <person name="Kjaerbolling I."/>
            <person name="Vesth T.C."/>
            <person name="Frisvad J.C."/>
            <person name="Nybo J.L."/>
            <person name="Theobald S."/>
            <person name="Kuo A."/>
            <person name="Bowyer P."/>
            <person name="Matsuda Y."/>
            <person name="Mondo S."/>
            <person name="Lyhne E.K."/>
            <person name="Kogle M.E."/>
            <person name="Clum A."/>
            <person name="Lipzen A."/>
            <person name="Salamov A."/>
            <person name="Ngan C.Y."/>
            <person name="Daum C."/>
            <person name="Chiniquy J."/>
            <person name="Barry K."/>
            <person name="LaButti K."/>
            <person name="Simmons B.A."/>
            <person name="Magnuson J.K."/>
            <person name="Mortensen U.H."/>
            <person name="Larsen T.O."/>
            <person name="Grigoriev I.V."/>
            <person name="Baker S.E."/>
            <person name="Andersen M.R."/>
            <person name="Nordberg H.P."/>
            <person name="Cantor M.N."/>
            <person name="Hua S.X."/>
        </authorList>
    </citation>
    <scope>NUCLEOTIDE SEQUENCE [LARGE SCALE GENOMIC DNA]</scope>
    <source>
        <strain evidence="1 2">CBS 102.13</strain>
    </source>
</reference>
<evidence type="ECO:0000313" key="1">
    <source>
        <dbReference type="EMBL" id="PLB35264.1"/>
    </source>
</evidence>
<proteinExistence type="predicted"/>
<protein>
    <submittedName>
        <fullName evidence="1">Uncharacterized protein</fullName>
    </submittedName>
</protein>
<accession>A0A2I2F3P8</accession>
<dbReference type="GeneID" id="36520960"/>
<dbReference type="AlphaFoldDB" id="A0A2I2F3P8"/>
<sequence>MANCVSHTRRVDMVPDTVYSEAERGGVWVEHFTAPHIQSADVMLRLYSHLKKHVDAVRLEYDIDLTTGPYTAPERSSSSSSGGSP</sequence>
<dbReference type="RefSeq" id="XP_024669276.1">
    <property type="nucleotide sequence ID" value="XM_024813800.1"/>
</dbReference>